<dbReference type="EMBL" id="BT072938">
    <property type="protein sequence ID" value="ACN86086.1"/>
    <property type="molecule type" value="mRNA"/>
</dbReference>
<dbReference type="AlphaFoldDB" id="C0PV82"/>
<feature type="non-terminal residue" evidence="2">
    <location>
        <position position="113"/>
    </location>
</feature>
<evidence type="ECO:0000313" key="2">
    <source>
        <dbReference type="EMBL" id="ACN86086.1"/>
    </source>
</evidence>
<proteinExistence type="evidence at transcript level"/>
<feature type="region of interest" description="Disordered" evidence="1">
    <location>
        <begin position="1"/>
        <end position="21"/>
    </location>
</feature>
<sequence length="113" mass="12637">NQTTGIERSTNSRSGCESIRLRSKPNRFGDIQFAVRRASARVNWISSPPNSSPQSHPSVPLKFGARVGRKHNSKSAAEVSSRLNATRIGSLRSWQSENPLHAIRVYIKKKKKK</sequence>
<name>C0PV82_DROME</name>
<evidence type="ECO:0000256" key="1">
    <source>
        <dbReference type="SAM" id="MobiDB-lite"/>
    </source>
</evidence>
<organism evidence="2">
    <name type="scientific">Drosophila melanogaster</name>
    <name type="common">Fruit fly</name>
    <dbReference type="NCBI Taxonomy" id="7227"/>
    <lineage>
        <taxon>Eukaryota</taxon>
        <taxon>Metazoa</taxon>
        <taxon>Ecdysozoa</taxon>
        <taxon>Arthropoda</taxon>
        <taxon>Hexapoda</taxon>
        <taxon>Insecta</taxon>
        <taxon>Pterygota</taxon>
        <taxon>Neoptera</taxon>
        <taxon>Endopterygota</taxon>
        <taxon>Diptera</taxon>
        <taxon>Brachycera</taxon>
        <taxon>Muscomorpha</taxon>
        <taxon>Ephydroidea</taxon>
        <taxon>Drosophilidae</taxon>
        <taxon>Drosophila</taxon>
        <taxon>Sophophora</taxon>
    </lineage>
</organism>
<reference evidence="2" key="1">
    <citation type="submission" date="2009-03" db="EMBL/GenBank/DDBJ databases">
        <authorList>
            <person name="Carlson J."/>
            <person name="Booth B."/>
            <person name="Frise E."/>
            <person name="Sandler J."/>
            <person name="Wan K."/>
            <person name="Yu C."/>
            <person name="Celniker S."/>
        </authorList>
    </citation>
    <scope>NUCLEOTIDE SEQUENCE</scope>
</reference>
<accession>C0PV82</accession>
<feature type="non-terminal residue" evidence="2">
    <location>
        <position position="1"/>
    </location>
</feature>
<feature type="compositionally biased region" description="Polar residues" evidence="1">
    <location>
        <begin position="1"/>
        <end position="15"/>
    </location>
</feature>
<protein>
    <submittedName>
        <fullName evidence="2">MIP09661p</fullName>
    </submittedName>
</protein>
<gene>
    <name evidence="2" type="primary">rost-RA</name>
</gene>